<comment type="caution">
    <text evidence="6">The sequence shown here is derived from an EMBL/GenBank/DDBJ whole genome shotgun (WGS) entry which is preliminary data.</text>
</comment>
<feature type="domain" description="ARID" evidence="5">
    <location>
        <begin position="357"/>
        <end position="456"/>
    </location>
</feature>
<reference evidence="7" key="1">
    <citation type="journal article" date="2014" name="Genome Announc.">
        <title>Genome sequence and annotation of Acremonium chrysogenum, producer of the beta-lactam antibiotic cephalosporin C.</title>
        <authorList>
            <person name="Terfehr D."/>
            <person name="Dahlmann T.A."/>
            <person name="Specht T."/>
            <person name="Zadra I."/>
            <person name="Kuernsteiner H."/>
            <person name="Kueck U."/>
        </authorList>
    </citation>
    <scope>NUCLEOTIDE SEQUENCE [LARGE SCALE GENOMIC DNA]</scope>
    <source>
        <strain evidence="7">ATCC 11550 / CBS 779.69 / DSM 880 / IAM 14645 / JCM 23072 / IMI 49137</strain>
    </source>
</reference>
<dbReference type="GO" id="GO:0006357">
    <property type="term" value="P:regulation of transcription by RNA polymerase II"/>
    <property type="evidence" value="ECO:0007669"/>
    <property type="project" value="TreeGrafter"/>
</dbReference>
<protein>
    <submittedName>
        <fullName evidence="6">SWI/SNF chromatin-remodeling complex subunit-like protein</fullName>
    </submittedName>
</protein>
<dbReference type="Pfam" id="PF01388">
    <property type="entry name" value="ARID"/>
    <property type="match status" value="1"/>
</dbReference>
<feature type="region of interest" description="Disordered" evidence="4">
    <location>
        <begin position="1"/>
        <end position="243"/>
    </location>
</feature>
<feature type="compositionally biased region" description="Low complexity" evidence="4">
    <location>
        <begin position="112"/>
        <end position="143"/>
    </location>
</feature>
<feature type="region of interest" description="Disordered" evidence="4">
    <location>
        <begin position="403"/>
        <end position="439"/>
    </location>
</feature>
<dbReference type="Gene3D" id="1.10.150.60">
    <property type="entry name" value="ARID DNA-binding domain"/>
    <property type="match status" value="1"/>
</dbReference>
<dbReference type="GO" id="GO:0000976">
    <property type="term" value="F:transcription cis-regulatory region binding"/>
    <property type="evidence" value="ECO:0007669"/>
    <property type="project" value="TreeGrafter"/>
</dbReference>
<dbReference type="HOGENOM" id="CLU_008900_0_0_1"/>
<feature type="compositionally biased region" description="Polar residues" evidence="4">
    <location>
        <begin position="181"/>
        <end position="194"/>
    </location>
</feature>
<evidence type="ECO:0000256" key="4">
    <source>
        <dbReference type="SAM" id="MobiDB-lite"/>
    </source>
</evidence>
<keyword evidence="7" id="KW-1185">Reference proteome</keyword>
<evidence type="ECO:0000259" key="5">
    <source>
        <dbReference type="PROSITE" id="PS51011"/>
    </source>
</evidence>
<feature type="compositionally biased region" description="Low complexity" evidence="4">
    <location>
        <begin position="201"/>
        <end position="212"/>
    </location>
</feature>
<sequence>MSTTWMNDAAPNHNGNGFPRMNDPDTAGAMMDPSVFMANPGQFNPAQLQQQQQQAQQQMQALQNAPMRNASPSTLQNGPYQTNPVIPSKRPRPREDSIAGSPTQNQNTGMLPTSRSQTPQQQPNFSGNFPPGAIGQQGAGQFPHFKANGSATASPSPIMGNQMRPGTVPQRVATASPHPFSPSNPQFGPQTSPVPSEHGTPQPNQFMQNMPQGYNPSFAQSPSHSRPSPNPSAMAGGQMMPQGMGQMPQQMGQMQNMYAQMQQQQQQHQQGQPQPMGMPQQQHHRPQNPQVMTDQQKMAAYQMRLQQQLQGNMQMQAQMQAQNMGRGMMPKQQVHGMPNGQGPQGQANMMRPRMMSNINPDHFMKNLTNLMNARRLPLDTQPMIGDRPVNLLMLFQVVQNKGGYKASHPSSAPDHHRNSLSRGVETPGQPEFSMQSPAHAKPVIDERQLPAAAATEPPVPKKLPKSDEYTPCARELTTVGGLDLQVVRTLGTELLRWAPDVPPLPELGNIDIHALTKSIQSGIHGEVRVALDTLAAVSNSPHQPHFLRLPYCDDLVDSLVDCAEEQLEVLAEHTVEVSDEIQLTPYEELVRACRSEQWAVKDTPVFGSNEYELDRAVDRLICITTILRNVSFPGEANENHPVLADEAVVKFLSVVIRYLGTRTMLLRTCANTLDFMKDVVILLSNISGAMEIPGREQALCLLQFLLAFAPSPSPTKAGEGWKFTPYEPSLHPYLPHAVDALAKLFARDEPNRTHFKAIFTLDSTSNPSYELLTRTFALAVSPIPDKVLERNRSPQFPPLVETRKPFLMQGLLCAEILAALAPGSESGLTKSWLLSDNFLAQSLVSLIQRLSRQYEQPVPVNRGAARAAPRKDPELVYIVVTAVALLRRLAEKSKEPTGSVSAVLSFLPSSQSLMEVTSLTAPEWTKEGLLQQFTACVNLDR</sequence>
<dbReference type="InterPro" id="IPR001606">
    <property type="entry name" value="ARID_dom"/>
</dbReference>
<dbReference type="InterPro" id="IPR036431">
    <property type="entry name" value="ARID_dom_sf"/>
</dbReference>
<dbReference type="GO" id="GO:0016514">
    <property type="term" value="C:SWI/SNF complex"/>
    <property type="evidence" value="ECO:0007669"/>
    <property type="project" value="TreeGrafter"/>
</dbReference>
<feature type="compositionally biased region" description="Polar residues" evidence="4">
    <location>
        <begin position="70"/>
        <end position="85"/>
    </location>
</feature>
<keyword evidence="3" id="KW-0539">Nucleus</keyword>
<feature type="compositionally biased region" description="Polar residues" evidence="4">
    <location>
        <begin position="100"/>
        <end position="111"/>
    </location>
</feature>
<dbReference type="EMBL" id="JPKY01000004">
    <property type="protein sequence ID" value="KFH48364.1"/>
    <property type="molecule type" value="Genomic_DNA"/>
</dbReference>
<feature type="region of interest" description="Disordered" evidence="4">
    <location>
        <begin position="257"/>
        <end position="289"/>
    </location>
</feature>
<evidence type="ECO:0000313" key="6">
    <source>
        <dbReference type="EMBL" id="KFH48364.1"/>
    </source>
</evidence>
<keyword evidence="2" id="KW-0804">Transcription</keyword>
<dbReference type="STRING" id="857340.A0A086TG82"/>
<evidence type="ECO:0000313" key="7">
    <source>
        <dbReference type="Proteomes" id="UP000029964"/>
    </source>
</evidence>
<name>A0A086TG82_HAPC1</name>
<feature type="compositionally biased region" description="Low complexity" evidence="4">
    <location>
        <begin position="44"/>
        <end position="67"/>
    </location>
</feature>
<gene>
    <name evidence="6" type="ORF">ACRE_008210</name>
</gene>
<organism evidence="6 7">
    <name type="scientific">Hapsidospora chrysogenum (strain ATCC 11550 / CBS 779.69 / DSM 880 / IAM 14645 / JCM 23072 / IMI 49137)</name>
    <name type="common">Acremonium chrysogenum</name>
    <dbReference type="NCBI Taxonomy" id="857340"/>
    <lineage>
        <taxon>Eukaryota</taxon>
        <taxon>Fungi</taxon>
        <taxon>Dikarya</taxon>
        <taxon>Ascomycota</taxon>
        <taxon>Pezizomycotina</taxon>
        <taxon>Sordariomycetes</taxon>
        <taxon>Hypocreomycetidae</taxon>
        <taxon>Hypocreales</taxon>
        <taxon>Bionectriaceae</taxon>
        <taxon>Hapsidospora</taxon>
    </lineage>
</organism>
<dbReference type="PANTHER" id="PTHR13964">
    <property type="entry name" value="RBP-RELATED"/>
    <property type="match status" value="1"/>
</dbReference>
<evidence type="ECO:0000256" key="1">
    <source>
        <dbReference type="ARBA" id="ARBA00023015"/>
    </source>
</evidence>
<dbReference type="PROSITE" id="PS51011">
    <property type="entry name" value="ARID"/>
    <property type="match status" value="1"/>
</dbReference>
<evidence type="ECO:0000256" key="3">
    <source>
        <dbReference type="ARBA" id="ARBA00023242"/>
    </source>
</evidence>
<dbReference type="PANTHER" id="PTHR13964:SF27">
    <property type="entry name" value="HAT-TRICK, ISOFORM D"/>
    <property type="match status" value="1"/>
</dbReference>
<dbReference type="OrthoDB" id="1938591at2759"/>
<keyword evidence="1" id="KW-0805">Transcription regulation</keyword>
<accession>A0A086TG82</accession>
<dbReference type="InterPro" id="IPR051232">
    <property type="entry name" value="ARID/SWI1_ChromRemod"/>
</dbReference>
<feature type="compositionally biased region" description="Low complexity" evidence="4">
    <location>
        <begin position="257"/>
        <end position="281"/>
    </location>
</feature>
<evidence type="ECO:0000256" key="2">
    <source>
        <dbReference type="ARBA" id="ARBA00023163"/>
    </source>
</evidence>
<proteinExistence type="predicted"/>
<dbReference type="AlphaFoldDB" id="A0A086TG82"/>
<dbReference type="Proteomes" id="UP000029964">
    <property type="component" value="Unassembled WGS sequence"/>
</dbReference>
<feature type="compositionally biased region" description="Low complexity" evidence="4">
    <location>
        <begin position="221"/>
        <end position="243"/>
    </location>
</feature>
<dbReference type="SUPFAM" id="SSF46774">
    <property type="entry name" value="ARID-like"/>
    <property type="match status" value="1"/>
</dbReference>